<organism evidence="1 2">
    <name type="scientific">Chryseobacterium gambrini</name>
    <dbReference type="NCBI Taxonomy" id="373672"/>
    <lineage>
        <taxon>Bacteria</taxon>
        <taxon>Pseudomonadati</taxon>
        <taxon>Bacteroidota</taxon>
        <taxon>Flavobacteriia</taxon>
        <taxon>Flavobacteriales</taxon>
        <taxon>Weeksellaceae</taxon>
        <taxon>Chryseobacterium group</taxon>
        <taxon>Chryseobacterium</taxon>
    </lineage>
</organism>
<dbReference type="RefSeq" id="WP_214588503.1">
    <property type="nucleotide sequence ID" value="NZ_JAUHGV010000020.1"/>
</dbReference>
<dbReference type="Proteomes" id="UP001225933">
    <property type="component" value="Unassembled WGS sequence"/>
</dbReference>
<dbReference type="EMBL" id="JAUHGV010000020">
    <property type="protein sequence ID" value="MDN4013863.1"/>
    <property type="molecule type" value="Genomic_DNA"/>
</dbReference>
<accession>A0AAJ1VKP5</accession>
<protein>
    <submittedName>
        <fullName evidence="1">Uncharacterized protein</fullName>
    </submittedName>
</protein>
<sequence length="51" mass="6319">MEKRRKYCVLREDFVGLRGKWMDLRMQVWKGGNLRVKKGVKEERFIEKVKY</sequence>
<evidence type="ECO:0000313" key="2">
    <source>
        <dbReference type="Proteomes" id="UP001225933"/>
    </source>
</evidence>
<proteinExistence type="predicted"/>
<gene>
    <name evidence="1" type="ORF">QX233_15420</name>
</gene>
<comment type="caution">
    <text evidence="1">The sequence shown here is derived from an EMBL/GenBank/DDBJ whole genome shotgun (WGS) entry which is preliminary data.</text>
</comment>
<dbReference type="AlphaFoldDB" id="A0AAJ1VKP5"/>
<name>A0AAJ1VKP5_9FLAO</name>
<reference evidence="1" key="1">
    <citation type="submission" date="2023-06" db="EMBL/GenBank/DDBJ databases">
        <title>Two Chryseobacterium gambrini strains from China.</title>
        <authorList>
            <person name="Zeng J."/>
            <person name="Wu Y."/>
        </authorList>
    </citation>
    <scope>NUCLEOTIDE SEQUENCE</scope>
    <source>
        <strain evidence="1">SQ219</strain>
    </source>
</reference>
<evidence type="ECO:0000313" key="1">
    <source>
        <dbReference type="EMBL" id="MDN4013863.1"/>
    </source>
</evidence>